<feature type="transmembrane region" description="Helical" evidence="8">
    <location>
        <begin position="360"/>
        <end position="376"/>
    </location>
</feature>
<feature type="transmembrane region" description="Helical" evidence="8">
    <location>
        <begin position="249"/>
        <end position="274"/>
    </location>
</feature>
<name>A0ABP8VX80_9ACTN</name>
<keyword evidence="6 8" id="KW-1133">Transmembrane helix</keyword>
<feature type="domain" description="ABC transmembrane type-1" evidence="9">
    <location>
        <begin position="294"/>
        <end position="483"/>
    </location>
</feature>
<evidence type="ECO:0000256" key="3">
    <source>
        <dbReference type="ARBA" id="ARBA00022475"/>
    </source>
</evidence>
<proteinExistence type="inferred from homology"/>
<comment type="caution">
    <text evidence="10">The sequence shown here is derived from an EMBL/GenBank/DDBJ whole genome shotgun (WGS) entry which is preliminary data.</text>
</comment>
<dbReference type="SUPFAM" id="SSF161098">
    <property type="entry name" value="MetI-like"/>
    <property type="match status" value="2"/>
</dbReference>
<keyword evidence="2 8" id="KW-0813">Transport</keyword>
<keyword evidence="3" id="KW-1003">Cell membrane</keyword>
<feature type="transmembrane region" description="Helical" evidence="8">
    <location>
        <begin position="204"/>
        <end position="221"/>
    </location>
</feature>
<accession>A0ABP8VX80</accession>
<evidence type="ECO:0000256" key="4">
    <source>
        <dbReference type="ARBA" id="ARBA00022519"/>
    </source>
</evidence>
<evidence type="ECO:0000313" key="10">
    <source>
        <dbReference type="EMBL" id="GAA4674726.1"/>
    </source>
</evidence>
<dbReference type="Gene3D" id="1.10.3720.10">
    <property type="entry name" value="MetI-like"/>
    <property type="match status" value="2"/>
</dbReference>
<feature type="transmembrane region" description="Helical" evidence="8">
    <location>
        <begin position="465"/>
        <end position="484"/>
    </location>
</feature>
<feature type="transmembrane region" description="Helical" evidence="8">
    <location>
        <begin position="157"/>
        <end position="174"/>
    </location>
</feature>
<keyword evidence="5 8" id="KW-0812">Transmembrane</keyword>
<feature type="transmembrane region" description="Helical" evidence="8">
    <location>
        <begin position="74"/>
        <end position="95"/>
    </location>
</feature>
<dbReference type="PROSITE" id="PS50928">
    <property type="entry name" value="ABC_TM1"/>
    <property type="match status" value="2"/>
</dbReference>
<feature type="transmembrane region" description="Helical" evidence="8">
    <location>
        <begin position="411"/>
        <end position="432"/>
    </location>
</feature>
<evidence type="ECO:0000256" key="1">
    <source>
        <dbReference type="ARBA" id="ARBA00004429"/>
    </source>
</evidence>
<dbReference type="Pfam" id="PF00528">
    <property type="entry name" value="BPD_transp_1"/>
    <property type="match status" value="1"/>
</dbReference>
<dbReference type="InterPro" id="IPR035906">
    <property type="entry name" value="MetI-like_sf"/>
</dbReference>
<dbReference type="PANTHER" id="PTHR43357">
    <property type="entry name" value="INNER MEMBRANE ABC TRANSPORTER PERMEASE PROTEIN YDCV"/>
    <property type="match status" value="1"/>
</dbReference>
<keyword evidence="7 8" id="KW-0472">Membrane</keyword>
<sequence length="492" mass="51334">MAAALCALSPLVYLLVRSAQLGADGAVDTLLRERLWSWTLASAVLVLAVTTTCLVAGTVIAWLLTATRLPGRRWWLVVSALPLAVPSYVAAFSWLSTVPTLQGFWPTWAVLSAACLPYVVLPTAAALRGADLALVEVARAAGCGPLAAWRRGLVPQVLPAAAAGALLAGLYALADFGTPALMRHEVLPFAIQRQYGSFLGRERAALLALVLVAMAVLMVLLERRARGNAQRWSTGAGAPRPLRAVRLGWWAVPATVLVALPVVVGAVWPVIGLFRRLALGTRRTLDWSELTDALVATATVSLAGGAVALVLAGFVGTLAARHRGRLVAGLESASFAGHALPGIVVGLSLVYLSLRVVPGLYQSVTVLAFAYVVLFLPKAVGAVRTSVAAVPPVLAQVAGTLGRNRHRAGLVTARLALPGVTAGFLLVVVTAMKELPATLLLRPSGLDTLATEMWSRTSSAAQGAAAPYALALVLVASVPAFLLTRTSAWDRS</sequence>
<evidence type="ECO:0000256" key="8">
    <source>
        <dbReference type="RuleBase" id="RU363032"/>
    </source>
</evidence>
<comment type="similarity">
    <text evidence="8">Belongs to the binding-protein-dependent transport system permease family.</text>
</comment>
<organism evidence="10 11">
    <name type="scientific">Nocardioides nanhaiensis</name>
    <dbReference type="NCBI Taxonomy" id="1476871"/>
    <lineage>
        <taxon>Bacteria</taxon>
        <taxon>Bacillati</taxon>
        <taxon>Actinomycetota</taxon>
        <taxon>Actinomycetes</taxon>
        <taxon>Propionibacteriales</taxon>
        <taxon>Nocardioidaceae</taxon>
        <taxon>Nocardioides</taxon>
    </lineage>
</organism>
<evidence type="ECO:0000313" key="11">
    <source>
        <dbReference type="Proteomes" id="UP001500621"/>
    </source>
</evidence>
<feature type="transmembrane region" description="Helical" evidence="8">
    <location>
        <begin position="332"/>
        <end position="354"/>
    </location>
</feature>
<dbReference type="RefSeq" id="WP_345263227.1">
    <property type="nucleotide sequence ID" value="NZ_BAABIM010000001.1"/>
</dbReference>
<gene>
    <name evidence="10" type="ORF">GCM10023226_09880</name>
</gene>
<protein>
    <submittedName>
        <fullName evidence="10">Iron ABC transporter permease</fullName>
    </submittedName>
</protein>
<evidence type="ECO:0000259" key="9">
    <source>
        <dbReference type="PROSITE" id="PS50928"/>
    </source>
</evidence>
<dbReference type="CDD" id="cd06261">
    <property type="entry name" value="TM_PBP2"/>
    <property type="match status" value="1"/>
</dbReference>
<evidence type="ECO:0000256" key="6">
    <source>
        <dbReference type="ARBA" id="ARBA00022989"/>
    </source>
</evidence>
<evidence type="ECO:0000256" key="2">
    <source>
        <dbReference type="ARBA" id="ARBA00022448"/>
    </source>
</evidence>
<evidence type="ECO:0000256" key="5">
    <source>
        <dbReference type="ARBA" id="ARBA00022692"/>
    </source>
</evidence>
<keyword evidence="11" id="KW-1185">Reference proteome</keyword>
<keyword evidence="4" id="KW-0997">Cell inner membrane</keyword>
<dbReference type="Proteomes" id="UP001500621">
    <property type="component" value="Unassembled WGS sequence"/>
</dbReference>
<dbReference type="InterPro" id="IPR000515">
    <property type="entry name" value="MetI-like"/>
</dbReference>
<feature type="transmembrane region" description="Helical" evidence="8">
    <location>
        <begin position="107"/>
        <end position="127"/>
    </location>
</feature>
<dbReference type="PANTHER" id="PTHR43357:SF3">
    <property type="entry name" value="FE(3+)-TRANSPORT SYSTEM PERMEASE PROTEIN FBPB 2"/>
    <property type="match status" value="1"/>
</dbReference>
<feature type="domain" description="ABC transmembrane type-1" evidence="9">
    <location>
        <begin position="39"/>
        <end position="222"/>
    </location>
</feature>
<feature type="transmembrane region" description="Helical" evidence="8">
    <location>
        <begin position="35"/>
        <end position="62"/>
    </location>
</feature>
<reference evidence="11" key="1">
    <citation type="journal article" date="2019" name="Int. J. Syst. Evol. Microbiol.">
        <title>The Global Catalogue of Microorganisms (GCM) 10K type strain sequencing project: providing services to taxonomists for standard genome sequencing and annotation.</title>
        <authorList>
            <consortium name="The Broad Institute Genomics Platform"/>
            <consortium name="The Broad Institute Genome Sequencing Center for Infectious Disease"/>
            <person name="Wu L."/>
            <person name="Ma J."/>
        </authorList>
    </citation>
    <scope>NUCLEOTIDE SEQUENCE [LARGE SCALE GENOMIC DNA]</scope>
    <source>
        <strain evidence="11">JCM 18127</strain>
    </source>
</reference>
<dbReference type="EMBL" id="BAABIM010000001">
    <property type="protein sequence ID" value="GAA4674726.1"/>
    <property type="molecule type" value="Genomic_DNA"/>
</dbReference>
<comment type="subcellular location">
    <subcellularLocation>
        <location evidence="1">Cell inner membrane</location>
        <topology evidence="1">Multi-pass membrane protein</topology>
    </subcellularLocation>
    <subcellularLocation>
        <location evidence="8">Cell membrane</location>
        <topology evidence="8">Multi-pass membrane protein</topology>
    </subcellularLocation>
</comment>
<evidence type="ECO:0000256" key="7">
    <source>
        <dbReference type="ARBA" id="ARBA00023136"/>
    </source>
</evidence>
<feature type="transmembrane region" description="Helical" evidence="8">
    <location>
        <begin position="294"/>
        <end position="320"/>
    </location>
</feature>